<dbReference type="SUPFAM" id="SSF88697">
    <property type="entry name" value="PUA domain-like"/>
    <property type="match status" value="1"/>
</dbReference>
<dbReference type="InterPro" id="IPR038201">
    <property type="entry name" value="PrgU-like_sf"/>
</dbReference>
<dbReference type="InterPro" id="IPR018589">
    <property type="entry name" value="Pheromone_resp_PrgU-like"/>
</dbReference>
<proteinExistence type="predicted"/>
<gene>
    <name evidence="2" type="ORF">GCM10011573_34000</name>
</gene>
<dbReference type="Proteomes" id="UP000630615">
    <property type="component" value="Unassembled WGS sequence"/>
</dbReference>
<evidence type="ECO:0000313" key="3">
    <source>
        <dbReference type="Proteomes" id="UP000630615"/>
    </source>
</evidence>
<name>A0ABQ1PR06_9ENTE</name>
<reference evidence="3" key="1">
    <citation type="journal article" date="2019" name="Int. J. Syst. Evol. Microbiol.">
        <title>The Global Catalogue of Microorganisms (GCM) 10K type strain sequencing project: providing services to taxonomists for standard genome sequencing and annotation.</title>
        <authorList>
            <consortium name="The Broad Institute Genomics Platform"/>
            <consortium name="The Broad Institute Genome Sequencing Center for Infectious Disease"/>
            <person name="Wu L."/>
            <person name="Ma J."/>
        </authorList>
    </citation>
    <scope>NUCLEOTIDE SEQUENCE [LARGE SCALE GENOMIC DNA]</scope>
    <source>
        <strain evidence="3">CGMCC 1.15942</strain>
    </source>
</reference>
<dbReference type="InterPro" id="IPR015947">
    <property type="entry name" value="PUA-like_sf"/>
</dbReference>
<feature type="domain" description="Pheromone response PrgU-like" evidence="1">
    <location>
        <begin position="4"/>
        <end position="83"/>
    </location>
</feature>
<evidence type="ECO:0000259" key="1">
    <source>
        <dbReference type="Pfam" id="PF09627"/>
    </source>
</evidence>
<dbReference type="RefSeq" id="WP_088271822.1">
    <property type="nucleotide sequence ID" value="NZ_BMKI01000012.1"/>
</dbReference>
<evidence type="ECO:0000313" key="2">
    <source>
        <dbReference type="EMBL" id="GGD01613.1"/>
    </source>
</evidence>
<protein>
    <recommendedName>
        <fullName evidence="1">Pheromone response PrgU-like domain-containing protein</fullName>
    </recommendedName>
</protein>
<dbReference type="Pfam" id="PF09627">
    <property type="entry name" value="PrgU"/>
    <property type="match status" value="1"/>
</dbReference>
<comment type="caution">
    <text evidence="2">The sequence shown here is derived from an EMBL/GenBank/DDBJ whole genome shotgun (WGS) entry which is preliminary data.</text>
</comment>
<organism evidence="2 3">
    <name type="scientific">Enterococcus wangshanyuanii</name>
    <dbReference type="NCBI Taxonomy" id="2005703"/>
    <lineage>
        <taxon>Bacteria</taxon>
        <taxon>Bacillati</taxon>
        <taxon>Bacillota</taxon>
        <taxon>Bacilli</taxon>
        <taxon>Lactobacillales</taxon>
        <taxon>Enterococcaceae</taxon>
        <taxon>Enterococcus</taxon>
    </lineage>
</organism>
<dbReference type="Gene3D" id="2.40.450.10">
    <property type="entry name" value="PUA domain-like domain"/>
    <property type="match status" value="1"/>
</dbReference>
<sequence length="128" mass="14791">METKKLFLMESDTLLDYRSKVRKLRFINIKHNEIIKLAGNQVLTADNIVEIETIVLIKLGKSVEIPLKKGSGTFQYVHTRYGRKKEKIARFEVDPAYFVTEAMIKIEFGSNKAKSPFKQKIQLEVNTT</sequence>
<accession>A0ABQ1PR06</accession>
<keyword evidence="3" id="KW-1185">Reference proteome</keyword>
<dbReference type="EMBL" id="BMKI01000012">
    <property type="protein sequence ID" value="GGD01613.1"/>
    <property type="molecule type" value="Genomic_DNA"/>
</dbReference>